<dbReference type="AlphaFoldDB" id="A0AA39NIZ0"/>
<dbReference type="InterPro" id="IPR040521">
    <property type="entry name" value="KDZ"/>
</dbReference>
<gene>
    <name evidence="2" type="ORF">IW261DRAFT_1346648</name>
</gene>
<dbReference type="Pfam" id="PF18758">
    <property type="entry name" value="KDZ"/>
    <property type="match status" value="1"/>
</dbReference>
<accession>A0AA39NIZ0</accession>
<protein>
    <submittedName>
        <fullName evidence="2">Uncharacterized protein</fullName>
    </submittedName>
</protein>
<comment type="caution">
    <text evidence="2">The sequence shown here is derived from an EMBL/GenBank/DDBJ whole genome shotgun (WGS) entry which is preliminary data.</text>
</comment>
<evidence type="ECO:0000256" key="1">
    <source>
        <dbReference type="SAM" id="MobiDB-lite"/>
    </source>
</evidence>
<dbReference type="EMBL" id="JAUEPR010000084">
    <property type="protein sequence ID" value="KAK0466509.1"/>
    <property type="molecule type" value="Genomic_DNA"/>
</dbReference>
<feature type="non-terminal residue" evidence="2">
    <location>
        <position position="1"/>
    </location>
</feature>
<feature type="region of interest" description="Disordered" evidence="1">
    <location>
        <begin position="127"/>
        <end position="146"/>
    </location>
</feature>
<name>A0AA39NIZ0_9AGAR</name>
<organism evidence="2 3">
    <name type="scientific">Armillaria novae-zelandiae</name>
    <dbReference type="NCBI Taxonomy" id="153914"/>
    <lineage>
        <taxon>Eukaryota</taxon>
        <taxon>Fungi</taxon>
        <taxon>Dikarya</taxon>
        <taxon>Basidiomycota</taxon>
        <taxon>Agaricomycotina</taxon>
        <taxon>Agaricomycetes</taxon>
        <taxon>Agaricomycetidae</taxon>
        <taxon>Agaricales</taxon>
        <taxon>Marasmiineae</taxon>
        <taxon>Physalacriaceae</taxon>
        <taxon>Armillaria</taxon>
    </lineage>
</organism>
<dbReference type="Proteomes" id="UP001175227">
    <property type="component" value="Unassembled WGS sequence"/>
</dbReference>
<reference evidence="2" key="1">
    <citation type="submission" date="2023-06" db="EMBL/GenBank/DDBJ databases">
        <authorList>
            <consortium name="Lawrence Berkeley National Laboratory"/>
            <person name="Ahrendt S."/>
            <person name="Sahu N."/>
            <person name="Indic B."/>
            <person name="Wong-Bajracharya J."/>
            <person name="Merenyi Z."/>
            <person name="Ke H.-M."/>
            <person name="Monk M."/>
            <person name="Kocsube S."/>
            <person name="Drula E."/>
            <person name="Lipzen A."/>
            <person name="Balint B."/>
            <person name="Henrissat B."/>
            <person name="Andreopoulos B."/>
            <person name="Martin F.M."/>
            <person name="Harder C.B."/>
            <person name="Rigling D."/>
            <person name="Ford K.L."/>
            <person name="Foster G.D."/>
            <person name="Pangilinan J."/>
            <person name="Papanicolaou A."/>
            <person name="Barry K."/>
            <person name="LaButti K."/>
            <person name="Viragh M."/>
            <person name="Koriabine M."/>
            <person name="Yan M."/>
            <person name="Riley R."/>
            <person name="Champramary S."/>
            <person name="Plett K.L."/>
            <person name="Tsai I.J."/>
            <person name="Slot J."/>
            <person name="Sipos G."/>
            <person name="Plett J."/>
            <person name="Nagy L.G."/>
            <person name="Grigoriev I.V."/>
        </authorList>
    </citation>
    <scope>NUCLEOTIDE SEQUENCE</scope>
    <source>
        <strain evidence="2">ICMP 16352</strain>
    </source>
</reference>
<proteinExistence type="predicted"/>
<evidence type="ECO:0000313" key="3">
    <source>
        <dbReference type="Proteomes" id="UP001175227"/>
    </source>
</evidence>
<evidence type="ECO:0000313" key="2">
    <source>
        <dbReference type="EMBL" id="KAK0466509.1"/>
    </source>
</evidence>
<keyword evidence="3" id="KW-1185">Reference proteome</keyword>
<sequence>LTYDVACQYHVKLHKCFIDNFIDLADIIDIILCLVPKMHLDGHIEKCKYEFSLNYVKGMGRSHGEGIEASWAETKQSGGSTRQMNHGHRHDKRNDFHNYWNWVKAENMSKCEDLILVLKSADQSQISRQLSQRPFDQSMKNTKGSG</sequence>